<dbReference type="Proteomes" id="UP000177718">
    <property type="component" value="Unassembled WGS sequence"/>
</dbReference>
<accession>A0A1G1WY92</accession>
<dbReference type="CDD" id="cd00561">
    <property type="entry name" value="CobA_ACA"/>
    <property type="match status" value="1"/>
</dbReference>
<reference evidence="1 2" key="1">
    <citation type="journal article" date="2016" name="Nat. Commun.">
        <title>Thousands of microbial genomes shed light on interconnected biogeochemical processes in an aquifer system.</title>
        <authorList>
            <person name="Anantharaman K."/>
            <person name="Brown C.T."/>
            <person name="Hug L.A."/>
            <person name="Sharon I."/>
            <person name="Castelle C.J."/>
            <person name="Probst A.J."/>
            <person name="Thomas B.C."/>
            <person name="Singh A."/>
            <person name="Wilkins M.J."/>
            <person name="Karaoz U."/>
            <person name="Brodie E.L."/>
            <person name="Williams K.H."/>
            <person name="Hubbard S.S."/>
            <person name="Banfield J.F."/>
        </authorList>
    </citation>
    <scope>NUCLEOTIDE SEQUENCE [LARGE SCALE GENOMIC DNA]</scope>
</reference>
<dbReference type="PIRSF" id="PIRSF015617">
    <property type="entry name" value="Adensltrnsf_CobA"/>
    <property type="match status" value="1"/>
</dbReference>
<evidence type="ECO:0000313" key="2">
    <source>
        <dbReference type="Proteomes" id="UP000177718"/>
    </source>
</evidence>
<comment type="caution">
    <text evidence="1">The sequence shown here is derived from an EMBL/GenBank/DDBJ whole genome shotgun (WGS) entry which is preliminary data.</text>
</comment>
<organism evidence="1 2">
    <name type="scientific">Candidatus Woykebacteria bacterium RIFCSPLOWO2_01_FULL_43_14</name>
    <dbReference type="NCBI Taxonomy" id="1802605"/>
    <lineage>
        <taxon>Bacteria</taxon>
        <taxon>Candidatus Woykeibacteriota</taxon>
    </lineage>
</organism>
<dbReference type="EMBL" id="MHDB01000016">
    <property type="protein sequence ID" value="OGY32300.1"/>
    <property type="molecule type" value="Genomic_DNA"/>
</dbReference>
<sequence length="191" mass="20844">MIPKPESLPKINRFKRGKGLVIVNTGNGKGKTTAALGIALRAAGYGLKVLIFQFVKGSWLYGELESLKKLSPQIEIIRAGEGFVGIVDDKLPRAVHEKAAQTALENVSQRVTSGVYDVVILDEILGAIAGNLLKTEEVVMMIKGKPDYLDLVLTGRNAPQEIIDLADTVTEMVEIKHPFQKGIYAKRGIDY</sequence>
<name>A0A1G1WY92_9BACT</name>
<dbReference type="Pfam" id="PF02572">
    <property type="entry name" value="CobA_CobO_BtuR"/>
    <property type="match status" value="1"/>
</dbReference>
<proteinExistence type="predicted"/>
<protein>
    <submittedName>
        <fullName evidence="1">Cob(I)yrinic acid a,c-diamide adenosyltransferase</fullName>
    </submittedName>
</protein>
<dbReference type="PANTHER" id="PTHR46638">
    <property type="entry name" value="CORRINOID ADENOSYLTRANSFERASE"/>
    <property type="match status" value="1"/>
</dbReference>
<evidence type="ECO:0000313" key="1">
    <source>
        <dbReference type="EMBL" id="OGY32300.1"/>
    </source>
</evidence>
<dbReference type="NCBIfam" id="NF004637">
    <property type="entry name" value="PRK05986.1"/>
    <property type="match status" value="1"/>
</dbReference>
<dbReference type="GO" id="GO:0009236">
    <property type="term" value="P:cobalamin biosynthetic process"/>
    <property type="evidence" value="ECO:0007669"/>
    <property type="project" value="InterPro"/>
</dbReference>
<dbReference type="Gene3D" id="3.40.50.300">
    <property type="entry name" value="P-loop containing nucleotide triphosphate hydrolases"/>
    <property type="match status" value="1"/>
</dbReference>
<dbReference type="InterPro" id="IPR027417">
    <property type="entry name" value="P-loop_NTPase"/>
</dbReference>
<keyword evidence="1" id="KW-0808">Transferase</keyword>
<dbReference type="GO" id="GO:0005524">
    <property type="term" value="F:ATP binding"/>
    <property type="evidence" value="ECO:0007669"/>
    <property type="project" value="InterPro"/>
</dbReference>
<dbReference type="InterPro" id="IPR003724">
    <property type="entry name" value="CblAdoTrfase_CobA"/>
</dbReference>
<dbReference type="PANTHER" id="PTHR46638:SF1">
    <property type="entry name" value="CORRINOID ADENOSYLTRANSFERASE"/>
    <property type="match status" value="1"/>
</dbReference>
<dbReference type="NCBIfam" id="TIGR00708">
    <property type="entry name" value="cobA"/>
    <property type="match status" value="1"/>
</dbReference>
<dbReference type="STRING" id="1802605.A3A61_04415"/>
<gene>
    <name evidence="1" type="ORF">A3A61_04415</name>
</gene>
<dbReference type="SUPFAM" id="SSF52540">
    <property type="entry name" value="P-loop containing nucleoside triphosphate hydrolases"/>
    <property type="match status" value="1"/>
</dbReference>
<dbReference type="AlphaFoldDB" id="A0A1G1WY92"/>
<dbReference type="GO" id="GO:0008817">
    <property type="term" value="F:corrinoid adenosyltransferase activity"/>
    <property type="evidence" value="ECO:0007669"/>
    <property type="project" value="InterPro"/>
</dbReference>